<gene>
    <name evidence="2" type="ORF">Micbo1qcDRAFT_173549</name>
</gene>
<evidence type="ECO:0000313" key="3">
    <source>
        <dbReference type="Proteomes" id="UP000070501"/>
    </source>
</evidence>
<reference evidence="3" key="1">
    <citation type="submission" date="2016-02" db="EMBL/GenBank/DDBJ databases">
        <title>Draft genome sequence of Microdochium bolleyi, a fungal endophyte of beachgrass.</title>
        <authorList>
            <consortium name="DOE Joint Genome Institute"/>
            <person name="David A.S."/>
            <person name="May G."/>
            <person name="Haridas S."/>
            <person name="Lim J."/>
            <person name="Wang M."/>
            <person name="Labutti K."/>
            <person name="Lipzen A."/>
            <person name="Barry K."/>
            <person name="Grigoriev I.V."/>
        </authorList>
    </citation>
    <scope>NUCLEOTIDE SEQUENCE [LARGE SCALE GENOMIC DNA]</scope>
    <source>
        <strain evidence="3">J235TASD1</strain>
    </source>
</reference>
<dbReference type="InParanoid" id="A0A136JC90"/>
<feature type="region of interest" description="Disordered" evidence="1">
    <location>
        <begin position="59"/>
        <end position="83"/>
    </location>
</feature>
<protein>
    <submittedName>
        <fullName evidence="2">Uncharacterized protein</fullName>
    </submittedName>
</protein>
<dbReference type="Proteomes" id="UP000070501">
    <property type="component" value="Unassembled WGS sequence"/>
</dbReference>
<dbReference type="AlphaFoldDB" id="A0A136JC90"/>
<feature type="region of interest" description="Disordered" evidence="1">
    <location>
        <begin position="1"/>
        <end position="34"/>
    </location>
</feature>
<evidence type="ECO:0000313" key="2">
    <source>
        <dbReference type="EMBL" id="KXJ94779.1"/>
    </source>
</evidence>
<keyword evidence="3" id="KW-1185">Reference proteome</keyword>
<accession>A0A136JC90</accession>
<name>A0A136JC90_9PEZI</name>
<sequence>MSYRGLGMPRWRQDDRGRSSQATSELNSGPKTSVKMKTFRPIALQYACTTNHCAKASLRRHSGQGAEDSAKQAPIEMDPSDPSTCVPGREIMGFVPGTTVMFQYVSTYRGSPGQISPSAGTVILDSGSSRFLAGVLDLPLKSQRPRPTDLRLWAPYGRL</sequence>
<proteinExistence type="predicted"/>
<evidence type="ECO:0000256" key="1">
    <source>
        <dbReference type="SAM" id="MobiDB-lite"/>
    </source>
</evidence>
<feature type="compositionally biased region" description="Polar residues" evidence="1">
    <location>
        <begin position="19"/>
        <end position="31"/>
    </location>
</feature>
<organism evidence="2 3">
    <name type="scientific">Microdochium bolleyi</name>
    <dbReference type="NCBI Taxonomy" id="196109"/>
    <lineage>
        <taxon>Eukaryota</taxon>
        <taxon>Fungi</taxon>
        <taxon>Dikarya</taxon>
        <taxon>Ascomycota</taxon>
        <taxon>Pezizomycotina</taxon>
        <taxon>Sordariomycetes</taxon>
        <taxon>Xylariomycetidae</taxon>
        <taxon>Xylariales</taxon>
        <taxon>Microdochiaceae</taxon>
        <taxon>Microdochium</taxon>
    </lineage>
</organism>
<dbReference type="EMBL" id="KQ964247">
    <property type="protein sequence ID" value="KXJ94779.1"/>
    <property type="molecule type" value="Genomic_DNA"/>
</dbReference>